<sequence>MELPEGKGIHENNPKIHLLSLKLNRLPRSIEAQLHMFKSIQKKGDHAWGHMSKNCRAVWKEYLDSI</sequence>
<dbReference type="AlphaFoldDB" id="A0A383F8V3"/>
<name>A0A383F8V3_9ZZZZ</name>
<gene>
    <name evidence="1" type="ORF">METZ01_LOCUS517689</name>
</gene>
<reference evidence="1" key="1">
    <citation type="submission" date="2018-05" db="EMBL/GenBank/DDBJ databases">
        <authorList>
            <person name="Lanie J.A."/>
            <person name="Ng W.-L."/>
            <person name="Kazmierczak K.M."/>
            <person name="Andrzejewski T.M."/>
            <person name="Davidsen T.M."/>
            <person name="Wayne K.J."/>
            <person name="Tettelin H."/>
            <person name="Glass J.I."/>
            <person name="Rusch D."/>
            <person name="Podicherti R."/>
            <person name="Tsui H.-C.T."/>
            <person name="Winkler M.E."/>
        </authorList>
    </citation>
    <scope>NUCLEOTIDE SEQUENCE</scope>
</reference>
<protein>
    <submittedName>
        <fullName evidence="1">Uncharacterized protein</fullName>
    </submittedName>
</protein>
<organism evidence="1">
    <name type="scientific">marine metagenome</name>
    <dbReference type="NCBI Taxonomy" id="408172"/>
    <lineage>
        <taxon>unclassified sequences</taxon>
        <taxon>metagenomes</taxon>
        <taxon>ecological metagenomes</taxon>
    </lineage>
</organism>
<dbReference type="EMBL" id="UINC01232040">
    <property type="protein sequence ID" value="SVE64835.1"/>
    <property type="molecule type" value="Genomic_DNA"/>
</dbReference>
<proteinExistence type="predicted"/>
<evidence type="ECO:0000313" key="1">
    <source>
        <dbReference type="EMBL" id="SVE64835.1"/>
    </source>
</evidence>
<accession>A0A383F8V3</accession>